<dbReference type="PROSITE" id="PS00108">
    <property type="entry name" value="PROTEIN_KINASE_ST"/>
    <property type="match status" value="1"/>
</dbReference>
<dbReference type="PANTHER" id="PTHR48013:SF9">
    <property type="entry name" value="DUAL SPECIFICITY MITOGEN-ACTIVATED PROTEIN KINASE KINASE 5"/>
    <property type="match status" value="1"/>
</dbReference>
<dbReference type="Proteomes" id="UP000799324">
    <property type="component" value="Unassembled WGS sequence"/>
</dbReference>
<evidence type="ECO:0000259" key="11">
    <source>
        <dbReference type="PROSITE" id="PS50011"/>
    </source>
</evidence>
<proteinExistence type="inferred from homology"/>
<gene>
    <name evidence="12" type="ORF">K491DRAFT_552669</name>
</gene>
<evidence type="ECO:0000256" key="7">
    <source>
        <dbReference type="ARBA" id="ARBA00049014"/>
    </source>
</evidence>
<evidence type="ECO:0000256" key="5">
    <source>
        <dbReference type="ARBA" id="ARBA00038035"/>
    </source>
</evidence>
<dbReference type="SUPFAM" id="SSF56112">
    <property type="entry name" value="Protein kinase-like (PK-like)"/>
    <property type="match status" value="1"/>
</dbReference>
<evidence type="ECO:0000256" key="9">
    <source>
        <dbReference type="ARBA" id="ARBA00051693"/>
    </source>
</evidence>
<comment type="catalytic activity">
    <reaction evidence="9">
        <text>L-tyrosyl-[protein] + ATP = O-phospho-L-tyrosyl-[protein] + ADP + H(+)</text>
        <dbReference type="Rhea" id="RHEA:10596"/>
        <dbReference type="Rhea" id="RHEA-COMP:10136"/>
        <dbReference type="Rhea" id="RHEA-COMP:20101"/>
        <dbReference type="ChEBI" id="CHEBI:15378"/>
        <dbReference type="ChEBI" id="CHEBI:30616"/>
        <dbReference type="ChEBI" id="CHEBI:46858"/>
        <dbReference type="ChEBI" id="CHEBI:61978"/>
        <dbReference type="ChEBI" id="CHEBI:456216"/>
        <dbReference type="EC" id="2.7.12.2"/>
    </reaction>
</comment>
<evidence type="ECO:0000313" key="13">
    <source>
        <dbReference type="Proteomes" id="UP000799324"/>
    </source>
</evidence>
<dbReference type="InterPro" id="IPR000719">
    <property type="entry name" value="Prot_kinase_dom"/>
</dbReference>
<keyword evidence="13" id="KW-1185">Reference proteome</keyword>
<evidence type="ECO:0000313" key="12">
    <source>
        <dbReference type="EMBL" id="KAF2655800.1"/>
    </source>
</evidence>
<comment type="similarity">
    <text evidence="5">Belongs to the protein kinase superfamily. STE Ser/Thr protein kinase family. MAP kinase kinase subfamily.</text>
</comment>
<feature type="non-terminal residue" evidence="12">
    <location>
        <position position="201"/>
    </location>
</feature>
<sequence>FVRTQNLVLTKSLDLEKGEKGHHCHFGQGESAQLESLLVLGRGAFGQVDKLVGSYTDPRYMSLIMSPVADMDLNKYLQQATTSRHDELRTFFGCLATALEYLHENRIRHKDIKPANILVDHGRVLFTDFGLSRDFTDAEGSTSMSMVNGLTPKYCAPEVAQHEPRNTMSDIWSLGVVFLEIIAVLKGMGIQTMYGFFRQPG</sequence>
<comment type="catalytic activity">
    <reaction evidence="8">
        <text>L-threonyl-[protein] + ATP = O-phospho-L-threonyl-[protein] + ADP + H(+)</text>
        <dbReference type="Rhea" id="RHEA:46608"/>
        <dbReference type="Rhea" id="RHEA-COMP:11060"/>
        <dbReference type="Rhea" id="RHEA-COMP:11605"/>
        <dbReference type="ChEBI" id="CHEBI:15378"/>
        <dbReference type="ChEBI" id="CHEBI:30013"/>
        <dbReference type="ChEBI" id="CHEBI:30616"/>
        <dbReference type="ChEBI" id="CHEBI:61977"/>
        <dbReference type="ChEBI" id="CHEBI:456216"/>
        <dbReference type="EC" id="2.7.12.2"/>
    </reaction>
</comment>
<dbReference type="Gene3D" id="1.10.510.10">
    <property type="entry name" value="Transferase(Phosphotransferase) domain 1"/>
    <property type="match status" value="1"/>
</dbReference>
<feature type="non-terminal residue" evidence="12">
    <location>
        <position position="1"/>
    </location>
</feature>
<keyword evidence="4" id="KW-0067">ATP-binding</keyword>
<dbReference type="SMART" id="SM00220">
    <property type="entry name" value="S_TKc"/>
    <property type="match status" value="1"/>
</dbReference>
<evidence type="ECO:0000256" key="2">
    <source>
        <dbReference type="ARBA" id="ARBA00022741"/>
    </source>
</evidence>
<comment type="catalytic activity">
    <reaction evidence="7">
        <text>L-seryl-[protein] + ATP = O-phospho-L-seryl-[protein] + ADP + H(+)</text>
        <dbReference type="Rhea" id="RHEA:17989"/>
        <dbReference type="Rhea" id="RHEA-COMP:9863"/>
        <dbReference type="Rhea" id="RHEA-COMP:11604"/>
        <dbReference type="ChEBI" id="CHEBI:15378"/>
        <dbReference type="ChEBI" id="CHEBI:29999"/>
        <dbReference type="ChEBI" id="CHEBI:30616"/>
        <dbReference type="ChEBI" id="CHEBI:83421"/>
        <dbReference type="ChEBI" id="CHEBI:456216"/>
        <dbReference type="EC" id="2.7.12.2"/>
    </reaction>
</comment>
<keyword evidence="1" id="KW-0808">Transferase</keyword>
<dbReference type="InterPro" id="IPR008271">
    <property type="entry name" value="Ser/Thr_kinase_AS"/>
</dbReference>
<dbReference type="EMBL" id="MU004344">
    <property type="protein sequence ID" value="KAF2655800.1"/>
    <property type="molecule type" value="Genomic_DNA"/>
</dbReference>
<name>A0A6A6T7P7_9PLEO</name>
<keyword evidence="10" id="KW-0812">Transmembrane</keyword>
<keyword evidence="2" id="KW-0547">Nucleotide-binding</keyword>
<dbReference type="InterPro" id="IPR011009">
    <property type="entry name" value="Kinase-like_dom_sf"/>
</dbReference>
<evidence type="ECO:0000256" key="1">
    <source>
        <dbReference type="ARBA" id="ARBA00022679"/>
    </source>
</evidence>
<dbReference type="OrthoDB" id="4062651at2759"/>
<evidence type="ECO:0000256" key="4">
    <source>
        <dbReference type="ARBA" id="ARBA00022840"/>
    </source>
</evidence>
<keyword evidence="10" id="KW-0472">Membrane</keyword>
<dbReference type="GO" id="GO:0004708">
    <property type="term" value="F:MAP kinase kinase activity"/>
    <property type="evidence" value="ECO:0007669"/>
    <property type="project" value="UniProtKB-EC"/>
</dbReference>
<feature type="domain" description="Protein kinase" evidence="11">
    <location>
        <begin position="1"/>
        <end position="201"/>
    </location>
</feature>
<dbReference type="Pfam" id="PF00069">
    <property type="entry name" value="Pkinase"/>
    <property type="match status" value="1"/>
</dbReference>
<keyword evidence="10" id="KW-1133">Transmembrane helix</keyword>
<dbReference type="PROSITE" id="PS50011">
    <property type="entry name" value="PROTEIN_KINASE_DOM"/>
    <property type="match status" value="1"/>
</dbReference>
<feature type="transmembrane region" description="Helical" evidence="10">
    <location>
        <begin position="171"/>
        <end position="197"/>
    </location>
</feature>
<accession>A0A6A6T7P7</accession>
<evidence type="ECO:0000256" key="8">
    <source>
        <dbReference type="ARBA" id="ARBA00049299"/>
    </source>
</evidence>
<protein>
    <recommendedName>
        <fullName evidence="6">mitogen-activated protein kinase kinase</fullName>
        <ecNumber evidence="6">2.7.12.2</ecNumber>
    </recommendedName>
</protein>
<dbReference type="EC" id="2.7.12.2" evidence="6"/>
<dbReference type="AlphaFoldDB" id="A0A6A6T7P7"/>
<dbReference type="GO" id="GO:0005524">
    <property type="term" value="F:ATP binding"/>
    <property type="evidence" value="ECO:0007669"/>
    <property type="project" value="UniProtKB-KW"/>
</dbReference>
<evidence type="ECO:0000256" key="6">
    <source>
        <dbReference type="ARBA" id="ARBA00038999"/>
    </source>
</evidence>
<dbReference type="CDD" id="cd00180">
    <property type="entry name" value="PKc"/>
    <property type="match status" value="1"/>
</dbReference>
<dbReference type="PANTHER" id="PTHR48013">
    <property type="entry name" value="DUAL SPECIFICITY MITOGEN-ACTIVATED PROTEIN KINASE KINASE 5-RELATED"/>
    <property type="match status" value="1"/>
</dbReference>
<organism evidence="12 13">
    <name type="scientific">Lophiostoma macrostomum CBS 122681</name>
    <dbReference type="NCBI Taxonomy" id="1314788"/>
    <lineage>
        <taxon>Eukaryota</taxon>
        <taxon>Fungi</taxon>
        <taxon>Dikarya</taxon>
        <taxon>Ascomycota</taxon>
        <taxon>Pezizomycotina</taxon>
        <taxon>Dothideomycetes</taxon>
        <taxon>Pleosporomycetidae</taxon>
        <taxon>Pleosporales</taxon>
        <taxon>Lophiostomataceae</taxon>
        <taxon>Lophiostoma</taxon>
    </lineage>
</organism>
<keyword evidence="3 12" id="KW-0418">Kinase</keyword>
<evidence type="ECO:0000256" key="3">
    <source>
        <dbReference type="ARBA" id="ARBA00022777"/>
    </source>
</evidence>
<evidence type="ECO:0000256" key="10">
    <source>
        <dbReference type="SAM" id="Phobius"/>
    </source>
</evidence>
<reference evidence="12" key="1">
    <citation type="journal article" date="2020" name="Stud. Mycol.">
        <title>101 Dothideomycetes genomes: a test case for predicting lifestyles and emergence of pathogens.</title>
        <authorList>
            <person name="Haridas S."/>
            <person name="Albert R."/>
            <person name="Binder M."/>
            <person name="Bloem J."/>
            <person name="Labutti K."/>
            <person name="Salamov A."/>
            <person name="Andreopoulos B."/>
            <person name="Baker S."/>
            <person name="Barry K."/>
            <person name="Bills G."/>
            <person name="Bluhm B."/>
            <person name="Cannon C."/>
            <person name="Castanera R."/>
            <person name="Culley D."/>
            <person name="Daum C."/>
            <person name="Ezra D."/>
            <person name="Gonzalez J."/>
            <person name="Henrissat B."/>
            <person name="Kuo A."/>
            <person name="Liang C."/>
            <person name="Lipzen A."/>
            <person name="Lutzoni F."/>
            <person name="Magnuson J."/>
            <person name="Mondo S."/>
            <person name="Nolan M."/>
            <person name="Ohm R."/>
            <person name="Pangilinan J."/>
            <person name="Park H.-J."/>
            <person name="Ramirez L."/>
            <person name="Alfaro M."/>
            <person name="Sun H."/>
            <person name="Tritt A."/>
            <person name="Yoshinaga Y."/>
            <person name="Zwiers L.-H."/>
            <person name="Turgeon B."/>
            <person name="Goodwin S."/>
            <person name="Spatafora J."/>
            <person name="Crous P."/>
            <person name="Grigoriev I."/>
        </authorList>
    </citation>
    <scope>NUCLEOTIDE SEQUENCE</scope>
    <source>
        <strain evidence="12">CBS 122681</strain>
    </source>
</reference>